<keyword evidence="7" id="KW-0812">Transmembrane</keyword>
<evidence type="ECO:0000256" key="2">
    <source>
        <dbReference type="ARBA" id="ARBA00022741"/>
    </source>
</evidence>
<dbReference type="EMBL" id="CP019082">
    <property type="protein sequence ID" value="APW60643.1"/>
    <property type="molecule type" value="Genomic_DNA"/>
</dbReference>
<dbReference type="KEGG" id="pbor:BSF38_02126"/>
<dbReference type="PROSITE" id="PS50011">
    <property type="entry name" value="PROTEIN_KINASE_DOM"/>
    <property type="match status" value="1"/>
</dbReference>
<evidence type="ECO:0000313" key="9">
    <source>
        <dbReference type="EMBL" id="APW60643.1"/>
    </source>
</evidence>
<evidence type="ECO:0000256" key="1">
    <source>
        <dbReference type="ARBA" id="ARBA00022679"/>
    </source>
</evidence>
<reference evidence="10" key="1">
    <citation type="submission" date="2016-12" db="EMBL/GenBank/DDBJ databases">
        <title>Comparative genomics of four Isosphaeraceae planctomycetes: a common pool of plasmids and glycoside hydrolase genes.</title>
        <authorList>
            <person name="Ivanova A."/>
        </authorList>
    </citation>
    <scope>NUCLEOTIDE SEQUENCE [LARGE SCALE GENOMIC DNA]</scope>
    <source>
        <strain evidence="10">PX4</strain>
    </source>
</reference>
<dbReference type="PROSITE" id="PS00107">
    <property type="entry name" value="PROTEIN_KINASE_ATP"/>
    <property type="match status" value="1"/>
</dbReference>
<keyword evidence="7" id="KW-1133">Transmembrane helix</keyword>
<evidence type="ECO:0000256" key="5">
    <source>
        <dbReference type="PROSITE-ProRule" id="PRU10141"/>
    </source>
</evidence>
<protein>
    <submittedName>
        <fullName evidence="9">Serine/threonine-protein kinase PrkC</fullName>
        <ecNumber evidence="9">2.7.11.1</ecNumber>
    </submittedName>
</protein>
<evidence type="ECO:0000256" key="7">
    <source>
        <dbReference type="SAM" id="Phobius"/>
    </source>
</evidence>
<dbReference type="GO" id="GO:0004674">
    <property type="term" value="F:protein serine/threonine kinase activity"/>
    <property type="evidence" value="ECO:0007669"/>
    <property type="project" value="UniProtKB-EC"/>
</dbReference>
<dbReference type="GO" id="GO:0005524">
    <property type="term" value="F:ATP binding"/>
    <property type="evidence" value="ECO:0007669"/>
    <property type="project" value="UniProtKB-UniRule"/>
</dbReference>
<dbReference type="Gene3D" id="3.30.200.20">
    <property type="entry name" value="Phosphorylase Kinase, domain 1"/>
    <property type="match status" value="1"/>
</dbReference>
<keyword evidence="2 5" id="KW-0547">Nucleotide-binding</keyword>
<name>A0A1U7CP34_9BACT</name>
<keyword evidence="1 9" id="KW-0808">Transferase</keyword>
<dbReference type="Proteomes" id="UP000186309">
    <property type="component" value="Chromosome"/>
</dbReference>
<keyword evidence="10" id="KW-1185">Reference proteome</keyword>
<evidence type="ECO:0000256" key="3">
    <source>
        <dbReference type="ARBA" id="ARBA00022777"/>
    </source>
</evidence>
<dbReference type="EC" id="2.7.11.1" evidence="9"/>
<dbReference type="PANTHER" id="PTHR43289">
    <property type="entry name" value="MITOGEN-ACTIVATED PROTEIN KINASE KINASE KINASE 20-RELATED"/>
    <property type="match status" value="1"/>
</dbReference>
<dbReference type="InterPro" id="IPR000719">
    <property type="entry name" value="Prot_kinase_dom"/>
</dbReference>
<dbReference type="CDD" id="cd14014">
    <property type="entry name" value="STKc_PknB_like"/>
    <property type="match status" value="1"/>
</dbReference>
<dbReference type="PROSITE" id="PS00108">
    <property type="entry name" value="PROTEIN_KINASE_ST"/>
    <property type="match status" value="1"/>
</dbReference>
<dbReference type="SUPFAM" id="SSF56112">
    <property type="entry name" value="Protein kinase-like (PK-like)"/>
    <property type="match status" value="1"/>
</dbReference>
<feature type="domain" description="Protein kinase" evidence="8">
    <location>
        <begin position="107"/>
        <end position="401"/>
    </location>
</feature>
<keyword evidence="7" id="KW-0472">Membrane</keyword>
<dbReference type="InterPro" id="IPR011009">
    <property type="entry name" value="Kinase-like_dom_sf"/>
</dbReference>
<dbReference type="InterPro" id="IPR017441">
    <property type="entry name" value="Protein_kinase_ATP_BS"/>
</dbReference>
<feature type="binding site" evidence="5">
    <location>
        <position position="136"/>
    </location>
    <ligand>
        <name>ATP</name>
        <dbReference type="ChEBI" id="CHEBI:30616"/>
    </ligand>
</feature>
<sequence>MPNGGMLVSSTNVEACSSVEYAGSTGTFSRFEDLRIVAAMEEYVSLVDGGQPPARSEFLARHASIAEPLGACLAGMDLVDEAAWMFQSTSNCASAVEAPPTFVLGDFRIIREIGRGGMGVVYEAEQRSLGRRVALKVLPSAASMDPRQRQRFQIEAQAAALLHHEHIVPVFGIGTDRGAHFYAMQLIEGKPLTRIIRELAAKPSVDSEGDGSGLAGERARRTRPPGQSSSGRAHGRETARLGLQAAEALEHAHMMGVIHRDIKPSNLLIDGRGSLWIADFGLARLPQEDLDLTRTGDLVGTLRYMSPEQIRAERGGVNAATDIYSLGVTLYELLTLRPAFDAADREELVKRILDDEPAPLRRINPAIPKDLETIVLKAVEKVPSARYASAGSLADDLRRFLNDEPIRARRPGLVDRAIKWSRRHRPAVVAGLAALILTLTVSTTVLWAAKRRTDATLDSNRKALVEERLAIEYSLGALDQITRPLAASIGSDPTSEADAKRVLLWALSFYDRVPKLVANAEMLKEVYPKAYRQAGFCRMALGRAQGRDDYREAIRHYEQLAASHPEQIWLRTGLIETLYEYSRFLKAPADGPEAEATFRRALAVAEAMIADTAVAQPCFTTALVGPLNDLAWALVLTPDVNTSDAEAAARLIRHATEWEPRIAGFWNTLGVAQYRLGHDASAAAAFQKSMDLNNGGDPADWLFLAALDHRTGSKEQARLWFDQSIAWMDRNRGKDMVRDAELARFRDEIAGVTGLK</sequence>
<dbReference type="SUPFAM" id="SSF48452">
    <property type="entry name" value="TPR-like"/>
    <property type="match status" value="1"/>
</dbReference>
<proteinExistence type="predicted"/>
<dbReference type="InterPro" id="IPR011990">
    <property type="entry name" value="TPR-like_helical_dom_sf"/>
</dbReference>
<dbReference type="PANTHER" id="PTHR43289:SF34">
    <property type="entry name" value="SERINE_THREONINE-PROTEIN KINASE YBDM-RELATED"/>
    <property type="match status" value="1"/>
</dbReference>
<feature type="transmembrane region" description="Helical" evidence="7">
    <location>
        <begin position="427"/>
        <end position="449"/>
    </location>
</feature>
<evidence type="ECO:0000259" key="8">
    <source>
        <dbReference type="PROSITE" id="PS50011"/>
    </source>
</evidence>
<evidence type="ECO:0000313" key="10">
    <source>
        <dbReference type="Proteomes" id="UP000186309"/>
    </source>
</evidence>
<dbReference type="AlphaFoldDB" id="A0A1U7CP34"/>
<dbReference type="SMART" id="SM00220">
    <property type="entry name" value="S_TKc"/>
    <property type="match status" value="1"/>
</dbReference>
<dbReference type="InterPro" id="IPR008271">
    <property type="entry name" value="Ser/Thr_kinase_AS"/>
</dbReference>
<evidence type="ECO:0000256" key="6">
    <source>
        <dbReference type="SAM" id="MobiDB-lite"/>
    </source>
</evidence>
<organism evidence="9 10">
    <name type="scientific">Paludisphaera borealis</name>
    <dbReference type="NCBI Taxonomy" id="1387353"/>
    <lineage>
        <taxon>Bacteria</taxon>
        <taxon>Pseudomonadati</taxon>
        <taxon>Planctomycetota</taxon>
        <taxon>Planctomycetia</taxon>
        <taxon>Isosphaerales</taxon>
        <taxon>Isosphaeraceae</taxon>
        <taxon>Paludisphaera</taxon>
    </lineage>
</organism>
<keyword evidence="3 9" id="KW-0418">Kinase</keyword>
<dbReference type="Pfam" id="PF00069">
    <property type="entry name" value="Pkinase"/>
    <property type="match status" value="1"/>
</dbReference>
<gene>
    <name evidence="9" type="primary">prkC_6</name>
    <name evidence="9" type="ORF">BSF38_02126</name>
</gene>
<keyword evidence="4 5" id="KW-0067">ATP-binding</keyword>
<dbReference type="STRING" id="1387353.BSF38_02126"/>
<accession>A0A1U7CP34</accession>
<dbReference type="Gene3D" id="1.25.40.10">
    <property type="entry name" value="Tetratricopeptide repeat domain"/>
    <property type="match status" value="2"/>
</dbReference>
<feature type="region of interest" description="Disordered" evidence="6">
    <location>
        <begin position="203"/>
        <end position="237"/>
    </location>
</feature>
<evidence type="ECO:0000256" key="4">
    <source>
        <dbReference type="ARBA" id="ARBA00022840"/>
    </source>
</evidence>
<dbReference type="Gene3D" id="1.10.510.10">
    <property type="entry name" value="Transferase(Phosphotransferase) domain 1"/>
    <property type="match status" value="1"/>
</dbReference>